<evidence type="ECO:0000256" key="2">
    <source>
        <dbReference type="SAM" id="SignalP"/>
    </source>
</evidence>
<organism evidence="3">
    <name type="scientific">Plasmopara viticola</name>
    <name type="common">Downy mildew of grapevine</name>
    <name type="synonym">Botrytis viticola</name>
    <dbReference type="NCBI Taxonomy" id="143451"/>
    <lineage>
        <taxon>Eukaryota</taxon>
        <taxon>Sar</taxon>
        <taxon>Stramenopiles</taxon>
        <taxon>Oomycota</taxon>
        <taxon>Peronosporomycetes</taxon>
        <taxon>Peronosporales</taxon>
        <taxon>Peronosporaceae</taxon>
        <taxon>Plasmopara</taxon>
    </lineage>
</organism>
<evidence type="ECO:0000256" key="1">
    <source>
        <dbReference type="SAM" id="MobiDB-lite"/>
    </source>
</evidence>
<feature type="compositionally biased region" description="Basic and acidic residues" evidence="1">
    <location>
        <begin position="320"/>
        <end position="335"/>
    </location>
</feature>
<dbReference type="EMBL" id="MN328418">
    <property type="protein sequence ID" value="QGU18296.1"/>
    <property type="molecule type" value="Genomic_DNA"/>
</dbReference>
<accession>A0A650F4T8</accession>
<sequence>MRSAFYVAIVLLVAAGSQTAAKCDQDEPQHAPSNNFMASFDRVDQMLPSQVLQASRNLKDDFMFSAGDEERTPLAPSKLLKKVKFPDSVISTASAMRTTEDVNAIEIASKNLNQLRSNKRQRIVQTPNKMAGQAVVTPPALDIPLVSVANEKSLKLPKRRTRKRPTAVVENAARSVPQHDYHSAPQDSFKINAEAPNARLYNQLITQKALQLEKNEHLEKNAREEELVSFDLLHLFEKSAHPAAGNRQEANAIKVASKNLIQLESNTRKRNNVVGQVKRKRPNRDRSPVSVANGKPLGLAKRRKSNHPTAVAKNAASSVKQHDHRVAPPEPSRLDAKALDGRINNQQITQKASQLDKNEHVDKRSWREELVSVDELMHLFDEFDKSAHPTTVSRQETSAIEATSKSLIPAESSTHKGIALTSNDVVEVGVHAPPDPDKFLVLVADNMPLILAERLKTTSPTAIMNNAARFVTQHYERLAHLESSTTNAEALSGRLINQPITQKALQLDKSQHVDDVEDIEKQFSRAVGHFWHLREVNDKSAHTTAVYRQTVPDDWNAEYAKGPKTLSQDGKINNDVKEVHAAFLEAFNLPFHQYPQETAIMLKIVQRKNKSSPNNFRTFKTFKLLAQNQMILSHLQELLAPDLKKLLGYGNMDLPITLKNLKEALNVKLVIMYDLFIIFCHERVDLVKDLPPKPTPSQWIFEISTLSSGNKNRQVLPPHD</sequence>
<feature type="signal peptide" evidence="2">
    <location>
        <begin position="1"/>
        <end position="20"/>
    </location>
</feature>
<keyword evidence="2" id="KW-0732">Signal</keyword>
<feature type="region of interest" description="Disordered" evidence="1">
    <location>
        <begin position="264"/>
        <end position="335"/>
    </location>
</feature>
<name>A0A650F4T8_PLAVT</name>
<reference evidence="3" key="1">
    <citation type="submission" date="2019-08" db="EMBL/GenBank/DDBJ databases">
        <authorList>
            <person name="Chen T."/>
        </authorList>
    </citation>
    <scope>NUCLEOTIDE SEQUENCE</scope>
    <source>
        <strain evidence="3">YL</strain>
    </source>
</reference>
<evidence type="ECO:0000313" key="3">
    <source>
        <dbReference type="EMBL" id="QGU18296.1"/>
    </source>
</evidence>
<feature type="chain" id="PRO_5024995948" evidence="2">
    <location>
        <begin position="21"/>
        <end position="720"/>
    </location>
</feature>
<protein>
    <submittedName>
        <fullName evidence="3">Putative RxLR effector</fullName>
    </submittedName>
</protein>
<proteinExistence type="predicted"/>
<dbReference type="AlphaFoldDB" id="A0A650F4T8"/>